<feature type="transmembrane region" description="Helical" evidence="1">
    <location>
        <begin position="42"/>
        <end position="62"/>
    </location>
</feature>
<accession>A0ABU4YXV0</accession>
<reference evidence="2 3" key="1">
    <citation type="submission" date="2023-08" db="EMBL/GenBank/DDBJ databases">
        <title>Implementing the SeqCode for naming new Mesorhizobium species isolated from Vachellia karroo root nodules.</title>
        <authorList>
            <person name="Van Lill M."/>
        </authorList>
    </citation>
    <scope>NUCLEOTIDE SEQUENCE [LARGE SCALE GENOMIC DNA]</scope>
    <source>
        <strain evidence="2 3">VK22B</strain>
    </source>
</reference>
<feature type="transmembrane region" description="Helical" evidence="1">
    <location>
        <begin position="118"/>
        <end position="142"/>
    </location>
</feature>
<feature type="transmembrane region" description="Helical" evidence="1">
    <location>
        <begin position="14"/>
        <end position="36"/>
    </location>
</feature>
<sequence>MNASNTLSRQGHRLLQIGVVLLLFSSFEGFAIPYLAAPRLGLSAHTLSGLQGVLMLALGLAWPRLNLGAAMSRVAFWFLIYSALAILAAYVMASIWGAGNETMPLAAGAFRGSAFQEAVIKVVGYSSAPTGLTAFALILWGLRLTDARPAGS</sequence>
<keyword evidence="1" id="KW-0812">Transmembrane</keyword>
<evidence type="ECO:0000313" key="3">
    <source>
        <dbReference type="Proteomes" id="UP001271249"/>
    </source>
</evidence>
<name>A0ABU4YXV0_9HYPH</name>
<proteinExistence type="predicted"/>
<dbReference type="RefSeq" id="WP_320224777.1">
    <property type="nucleotide sequence ID" value="NZ_JAVIJB010000001.1"/>
</dbReference>
<dbReference type="EMBL" id="JAVIJC010000003">
    <property type="protein sequence ID" value="MDX8490674.1"/>
    <property type="molecule type" value="Genomic_DNA"/>
</dbReference>
<keyword evidence="1" id="KW-1133">Transmembrane helix</keyword>
<protein>
    <recommendedName>
        <fullName evidence="4">Hydrogenase</fullName>
    </recommendedName>
</protein>
<dbReference type="Proteomes" id="UP001271249">
    <property type="component" value="Unassembled WGS sequence"/>
</dbReference>
<evidence type="ECO:0000313" key="2">
    <source>
        <dbReference type="EMBL" id="MDX8490674.1"/>
    </source>
</evidence>
<evidence type="ECO:0000256" key="1">
    <source>
        <dbReference type="SAM" id="Phobius"/>
    </source>
</evidence>
<evidence type="ECO:0008006" key="4">
    <source>
        <dbReference type="Google" id="ProtNLM"/>
    </source>
</evidence>
<organism evidence="2 3">
    <name type="scientific">Mesorhizobium captivum</name>
    <dbReference type="NCBI Taxonomy" id="3072319"/>
    <lineage>
        <taxon>Bacteria</taxon>
        <taxon>Pseudomonadati</taxon>
        <taxon>Pseudomonadota</taxon>
        <taxon>Alphaproteobacteria</taxon>
        <taxon>Hyphomicrobiales</taxon>
        <taxon>Phyllobacteriaceae</taxon>
        <taxon>Mesorhizobium</taxon>
    </lineage>
</organism>
<keyword evidence="1" id="KW-0472">Membrane</keyword>
<keyword evidence="3" id="KW-1185">Reference proteome</keyword>
<feature type="transmembrane region" description="Helical" evidence="1">
    <location>
        <begin position="74"/>
        <end position="98"/>
    </location>
</feature>
<comment type="caution">
    <text evidence="2">The sequence shown here is derived from an EMBL/GenBank/DDBJ whole genome shotgun (WGS) entry which is preliminary data.</text>
</comment>
<gene>
    <name evidence="2" type="ORF">RFN29_03690</name>
</gene>